<reference evidence="2" key="1">
    <citation type="journal article" date="2019" name="Int. J. Syst. Evol. Microbiol.">
        <title>The Global Catalogue of Microorganisms (GCM) 10K type strain sequencing project: providing services to taxonomists for standard genome sequencing and annotation.</title>
        <authorList>
            <consortium name="The Broad Institute Genomics Platform"/>
            <consortium name="The Broad Institute Genome Sequencing Center for Infectious Disease"/>
            <person name="Wu L."/>
            <person name="Ma J."/>
        </authorList>
    </citation>
    <scope>NUCLEOTIDE SEQUENCE [LARGE SCALE GENOMIC DNA]</scope>
    <source>
        <strain evidence="2">CCTCC AB 2013263</strain>
    </source>
</reference>
<organism evidence="1 2">
    <name type="scientific">Deinococcus antarcticus</name>
    <dbReference type="NCBI Taxonomy" id="1298767"/>
    <lineage>
        <taxon>Bacteria</taxon>
        <taxon>Thermotogati</taxon>
        <taxon>Deinococcota</taxon>
        <taxon>Deinococci</taxon>
        <taxon>Deinococcales</taxon>
        <taxon>Deinococcaceae</taxon>
        <taxon>Deinococcus</taxon>
    </lineage>
</organism>
<sequence>MRRRTRLRKLGLAPFVETNPRDEGPAELLELLRLRCALGLLKYTDEQLWAVVQHPRVQDAVTIHGALVTALFITHVGRLPTEIRQSRVVFW</sequence>
<proteinExistence type="predicted"/>
<accession>A0ABV8A5G2</accession>
<comment type="caution">
    <text evidence="1">The sequence shown here is derived from an EMBL/GenBank/DDBJ whole genome shotgun (WGS) entry which is preliminary data.</text>
</comment>
<name>A0ABV8A5G2_9DEIO</name>
<keyword evidence="2" id="KW-1185">Reference proteome</keyword>
<gene>
    <name evidence="1" type="ORF">ACFOPQ_01380</name>
</gene>
<dbReference type="Proteomes" id="UP001595748">
    <property type="component" value="Unassembled WGS sequence"/>
</dbReference>
<evidence type="ECO:0000313" key="2">
    <source>
        <dbReference type="Proteomes" id="UP001595748"/>
    </source>
</evidence>
<protein>
    <submittedName>
        <fullName evidence="1">Uncharacterized protein</fullName>
    </submittedName>
</protein>
<evidence type="ECO:0000313" key="1">
    <source>
        <dbReference type="EMBL" id="MFC3859427.1"/>
    </source>
</evidence>
<dbReference type="RefSeq" id="WP_380075593.1">
    <property type="nucleotide sequence ID" value="NZ_JBHRZF010000011.1"/>
</dbReference>
<dbReference type="EMBL" id="JBHRZF010000011">
    <property type="protein sequence ID" value="MFC3859427.1"/>
    <property type="molecule type" value="Genomic_DNA"/>
</dbReference>